<evidence type="ECO:0000256" key="7">
    <source>
        <dbReference type="SAM" id="MobiDB-lite"/>
    </source>
</evidence>
<evidence type="ECO:0000256" key="3">
    <source>
        <dbReference type="ARBA" id="ARBA00022452"/>
    </source>
</evidence>
<keyword evidence="2" id="KW-0813">Transport</keyword>
<dbReference type="AlphaFoldDB" id="A0A5B9E8B3"/>
<evidence type="ECO:0000313" key="10">
    <source>
        <dbReference type="EMBL" id="QEE28472.1"/>
    </source>
</evidence>
<keyword evidence="3" id="KW-1134">Transmembrane beta strand</keyword>
<dbReference type="InterPro" id="IPR057601">
    <property type="entry name" value="Oar-like_b-barrel"/>
</dbReference>
<dbReference type="GO" id="GO:0015344">
    <property type="term" value="F:siderophore uptake transmembrane transporter activity"/>
    <property type="evidence" value="ECO:0007669"/>
    <property type="project" value="TreeGrafter"/>
</dbReference>
<sequence length="1194" mass="128642">MRQRIRFFRFMTMLLLAVCSSFAMAQTITGSINGTVTDASGAVIPNASVVATNVDTGVETPTTTNSEGIYSLRFLQIGNYKVTITSSGFATTTYGPFALETGQNAKIDGKLGVANQSQKVTVEAEVAPLLNTESPTLATTLDTRAIENLPLVSRNLNALTMFLPGAISTSPNSFVSNASISGPLSGNNPANASSNSSVSVNGNRQQTNQYLLDGMNINQTLDDTPGYNPSVDAIGQVQVISANAPAEYGNVLGGDILYQTKSGTNQFHGSAFYFLGNHLLNANTWANKHGSTIVPRSTFTRSIFGATFGGPIFKDKLFFFGDYQGGRYHSGGSGLATVLTDKMRNGDFSELLNPALMCSGDPGGVCANNARLIELYDATTAGNPRYANNQITISNPAAQYLLAHPELYPRANRAPDASNTPARNNYVGPTKQRNYGNQFDIKVDWKATQKDNLSVRFSYANQGQTTQNVLPTSFASAPTFPVRGVAINEIHSFNSAMVNEFRAGYTRIQNNGAVLLDPTGVFGLRGDSVLGIGSSNPVNQQFAGFSALGFTNSNSPQGFLATNGTEYTTLGNQNTGTNYTINTFLYGDNFTWLKDRHTFKFGVQFLRQQQNNFYPGNDGSLGGFFYLGPGTSSNTTLANGHSTGYTAADFLLNRAGFKSIGGVAGPVGMRQWRNAYFIQDDWKVLPTLTLNLGIRYEYSQPIYEVNRKMSTIDPANPGRIIVDGNNTSVCQPFGLPCITASAAGYGRGLVDPYYGSIMPRIGFALSVSPKFVVRAGYGLQNYMEGTGANLRMTTNLPFQSASQLSGNLPGTGNTAGSFYNVQGGFGAASALSNVYNVWNKKIKPAFISIYNLTLEYQFTSTASLQVGYAGESGQHLVTANQRNQLHNPCVINGAPVAVNTANPNPACLTLAPAPFYTTPGVGYNGVIRYTDSNAAMNYNSLQVSFRQRAWHGLQYTANYTYSKGLTNSTGFYGVPSVTVGSAYAENVYDLHSEWGPIGQDIRHALNYNLVYDLPIGRSRMLGRNMPLILDEVIGGWKLGMTGISYYAGFPVNISATNNSMVNGNSQRANHYRPLKIVNRSINNWFGTDPSAIPCAAGVDNGVCAYGQPAPGTFGSTRPTSERAPGFQTYGASITKDFTIWNEHQINFRADADNLFNSAYWSNPSSNVGSPATFGQITAVRNNPRNMQLSVKYHF</sequence>
<evidence type="ECO:0000256" key="2">
    <source>
        <dbReference type="ARBA" id="ARBA00022448"/>
    </source>
</evidence>
<evidence type="ECO:0000256" key="1">
    <source>
        <dbReference type="ARBA" id="ARBA00004571"/>
    </source>
</evidence>
<keyword evidence="10" id="KW-0675">Receptor</keyword>
<protein>
    <submittedName>
        <fullName evidence="10">TonB-dependent receptor</fullName>
    </submittedName>
</protein>
<evidence type="ECO:0000256" key="5">
    <source>
        <dbReference type="ARBA" id="ARBA00023136"/>
    </source>
</evidence>
<keyword evidence="11" id="KW-1185">Reference proteome</keyword>
<dbReference type="Pfam" id="PF25183">
    <property type="entry name" value="OMP_b-brl_4"/>
    <property type="match status" value="1"/>
</dbReference>
<dbReference type="Gene3D" id="2.170.130.10">
    <property type="entry name" value="TonB-dependent receptor, plug domain"/>
    <property type="match status" value="1"/>
</dbReference>
<dbReference type="RefSeq" id="WP_147647662.1">
    <property type="nucleotide sequence ID" value="NZ_CP042806.1"/>
</dbReference>
<dbReference type="GO" id="GO:0044718">
    <property type="term" value="P:siderophore transmembrane transport"/>
    <property type="evidence" value="ECO:0007669"/>
    <property type="project" value="TreeGrafter"/>
</dbReference>
<comment type="subcellular location">
    <subcellularLocation>
        <location evidence="1">Cell outer membrane</location>
        <topology evidence="1">Multi-pass membrane protein</topology>
    </subcellularLocation>
</comment>
<keyword evidence="4" id="KW-0812">Transmembrane</keyword>
<dbReference type="OrthoDB" id="97893at2"/>
<evidence type="ECO:0000256" key="4">
    <source>
        <dbReference type="ARBA" id="ARBA00022692"/>
    </source>
</evidence>
<dbReference type="PANTHER" id="PTHR30069">
    <property type="entry name" value="TONB-DEPENDENT OUTER MEMBRANE RECEPTOR"/>
    <property type="match status" value="1"/>
</dbReference>
<dbReference type="KEGG" id="talb:FTW19_10960"/>
<gene>
    <name evidence="10" type="ORF">FTW19_10960</name>
</gene>
<organism evidence="10 11">
    <name type="scientific">Terriglobus albidus</name>
    <dbReference type="NCBI Taxonomy" id="1592106"/>
    <lineage>
        <taxon>Bacteria</taxon>
        <taxon>Pseudomonadati</taxon>
        <taxon>Acidobacteriota</taxon>
        <taxon>Terriglobia</taxon>
        <taxon>Terriglobales</taxon>
        <taxon>Acidobacteriaceae</taxon>
        <taxon>Terriglobus</taxon>
    </lineage>
</organism>
<keyword evidence="6" id="KW-0998">Cell outer membrane</keyword>
<dbReference type="PANTHER" id="PTHR30069:SF46">
    <property type="entry name" value="OAR PROTEIN"/>
    <property type="match status" value="1"/>
</dbReference>
<name>A0A5B9E8B3_9BACT</name>
<dbReference type="GO" id="GO:0009279">
    <property type="term" value="C:cell outer membrane"/>
    <property type="evidence" value="ECO:0007669"/>
    <property type="project" value="UniProtKB-SubCell"/>
</dbReference>
<dbReference type="SUPFAM" id="SSF49464">
    <property type="entry name" value="Carboxypeptidase regulatory domain-like"/>
    <property type="match status" value="1"/>
</dbReference>
<dbReference type="Pfam" id="PF13620">
    <property type="entry name" value="CarboxypepD_reg"/>
    <property type="match status" value="1"/>
</dbReference>
<dbReference type="InterPro" id="IPR036942">
    <property type="entry name" value="Beta-barrel_TonB_sf"/>
</dbReference>
<feature type="signal peptide" evidence="8">
    <location>
        <begin position="1"/>
        <end position="25"/>
    </location>
</feature>
<dbReference type="SUPFAM" id="SSF56935">
    <property type="entry name" value="Porins"/>
    <property type="match status" value="1"/>
</dbReference>
<dbReference type="InterPro" id="IPR037066">
    <property type="entry name" value="Plug_dom_sf"/>
</dbReference>
<proteinExistence type="predicted"/>
<dbReference type="Proteomes" id="UP000321820">
    <property type="component" value="Chromosome"/>
</dbReference>
<feature type="region of interest" description="Disordered" evidence="7">
    <location>
        <begin position="412"/>
        <end position="431"/>
    </location>
</feature>
<reference evidence="10 11" key="1">
    <citation type="submission" date="2019-08" db="EMBL/GenBank/DDBJ databases">
        <title>Complete genome sequence of Terriglobus albidus strain ORNL.</title>
        <authorList>
            <person name="Podar M."/>
        </authorList>
    </citation>
    <scope>NUCLEOTIDE SEQUENCE [LARGE SCALE GENOMIC DNA]</scope>
    <source>
        <strain evidence="10 11">ORNL</strain>
    </source>
</reference>
<evidence type="ECO:0000313" key="11">
    <source>
        <dbReference type="Proteomes" id="UP000321820"/>
    </source>
</evidence>
<accession>A0A5B9E8B3</accession>
<dbReference type="InterPro" id="IPR039426">
    <property type="entry name" value="TonB-dep_rcpt-like"/>
</dbReference>
<keyword evidence="5" id="KW-0472">Membrane</keyword>
<dbReference type="EMBL" id="CP042806">
    <property type="protein sequence ID" value="QEE28472.1"/>
    <property type="molecule type" value="Genomic_DNA"/>
</dbReference>
<evidence type="ECO:0000259" key="9">
    <source>
        <dbReference type="Pfam" id="PF25183"/>
    </source>
</evidence>
<feature type="chain" id="PRO_5022918518" evidence="8">
    <location>
        <begin position="26"/>
        <end position="1194"/>
    </location>
</feature>
<dbReference type="Gene3D" id="2.40.170.20">
    <property type="entry name" value="TonB-dependent receptor, beta-barrel domain"/>
    <property type="match status" value="2"/>
</dbReference>
<feature type="domain" description="TonB-dependent transporter Oar-like beta-barrel" evidence="9">
    <location>
        <begin position="260"/>
        <end position="1187"/>
    </location>
</feature>
<dbReference type="Gene3D" id="2.60.40.1120">
    <property type="entry name" value="Carboxypeptidase-like, regulatory domain"/>
    <property type="match status" value="1"/>
</dbReference>
<keyword evidence="8" id="KW-0732">Signal</keyword>
<evidence type="ECO:0000256" key="6">
    <source>
        <dbReference type="ARBA" id="ARBA00023237"/>
    </source>
</evidence>
<dbReference type="InterPro" id="IPR008969">
    <property type="entry name" value="CarboxyPept-like_regulatory"/>
</dbReference>
<evidence type="ECO:0000256" key="8">
    <source>
        <dbReference type="SAM" id="SignalP"/>
    </source>
</evidence>